<dbReference type="AlphaFoldDB" id="A0A5C3KAC1"/>
<dbReference type="EMBL" id="ML210640">
    <property type="protein sequence ID" value="TFK16792.1"/>
    <property type="molecule type" value="Genomic_DNA"/>
</dbReference>
<accession>A0A5C3KAC1</accession>
<dbReference type="InterPro" id="IPR046521">
    <property type="entry name" value="DUF6698"/>
</dbReference>
<name>A0A5C3KAC1_COPMA</name>
<feature type="region of interest" description="Disordered" evidence="1">
    <location>
        <begin position="1"/>
        <end position="26"/>
    </location>
</feature>
<protein>
    <recommendedName>
        <fullName evidence="4">Fungal-type protein kinase domain-containing protein</fullName>
    </recommendedName>
</protein>
<evidence type="ECO:0000313" key="3">
    <source>
        <dbReference type="Proteomes" id="UP000307440"/>
    </source>
</evidence>
<feature type="region of interest" description="Disordered" evidence="1">
    <location>
        <begin position="310"/>
        <end position="331"/>
    </location>
</feature>
<feature type="compositionally biased region" description="Polar residues" evidence="1">
    <location>
        <begin position="322"/>
        <end position="331"/>
    </location>
</feature>
<organism evidence="2 3">
    <name type="scientific">Coprinopsis marcescibilis</name>
    <name type="common">Agaric fungus</name>
    <name type="synonym">Psathyrella marcescibilis</name>
    <dbReference type="NCBI Taxonomy" id="230819"/>
    <lineage>
        <taxon>Eukaryota</taxon>
        <taxon>Fungi</taxon>
        <taxon>Dikarya</taxon>
        <taxon>Basidiomycota</taxon>
        <taxon>Agaricomycotina</taxon>
        <taxon>Agaricomycetes</taxon>
        <taxon>Agaricomycetidae</taxon>
        <taxon>Agaricales</taxon>
        <taxon>Agaricineae</taxon>
        <taxon>Psathyrellaceae</taxon>
        <taxon>Coprinopsis</taxon>
    </lineage>
</organism>
<dbReference type="Proteomes" id="UP000307440">
    <property type="component" value="Unassembled WGS sequence"/>
</dbReference>
<proteinExistence type="predicted"/>
<evidence type="ECO:0008006" key="4">
    <source>
        <dbReference type="Google" id="ProtNLM"/>
    </source>
</evidence>
<dbReference type="Pfam" id="PF20414">
    <property type="entry name" value="DUF6698"/>
    <property type="match status" value="1"/>
</dbReference>
<evidence type="ECO:0000256" key="1">
    <source>
        <dbReference type="SAM" id="MobiDB-lite"/>
    </source>
</evidence>
<sequence>MPSEPLPPLPGNSTSEQDVQPTKPWYGTIGTSQKQCSASPDPLSWPACKKLRYFGHVHFCFAYIFALITKGMVEDQRPDGQPPCIGSDQRFYQLYQKLLKLVQKLDVQLANIPEPSDIKGIADQIQKGISNARADDTKSLKCTIIEWIAPEGQALNPPLKLGVKVLSSALVKGKKEVLIAGDDWPLFLYKNEIYDHEDPWKVLRNVQWKYYYSWHEFNDGCFNCNVATQVWFALCSASVFSHTDQETDSELFYSSVLELLEDRGERNEIRELLKWWNKTIFPSFTLVRRKPGKNSVLARIKTRRITLRESLNNTDAPDDGQDNQSEAPVNA</sequence>
<evidence type="ECO:0000313" key="2">
    <source>
        <dbReference type="EMBL" id="TFK16792.1"/>
    </source>
</evidence>
<dbReference type="STRING" id="230819.A0A5C3KAC1"/>
<reference evidence="2 3" key="1">
    <citation type="journal article" date="2019" name="Nat. Ecol. Evol.">
        <title>Megaphylogeny resolves global patterns of mushroom evolution.</title>
        <authorList>
            <person name="Varga T."/>
            <person name="Krizsan K."/>
            <person name="Foldi C."/>
            <person name="Dima B."/>
            <person name="Sanchez-Garcia M."/>
            <person name="Sanchez-Ramirez S."/>
            <person name="Szollosi G.J."/>
            <person name="Szarkandi J.G."/>
            <person name="Papp V."/>
            <person name="Albert L."/>
            <person name="Andreopoulos W."/>
            <person name="Angelini C."/>
            <person name="Antonin V."/>
            <person name="Barry K.W."/>
            <person name="Bougher N.L."/>
            <person name="Buchanan P."/>
            <person name="Buyck B."/>
            <person name="Bense V."/>
            <person name="Catcheside P."/>
            <person name="Chovatia M."/>
            <person name="Cooper J."/>
            <person name="Damon W."/>
            <person name="Desjardin D."/>
            <person name="Finy P."/>
            <person name="Geml J."/>
            <person name="Haridas S."/>
            <person name="Hughes K."/>
            <person name="Justo A."/>
            <person name="Karasinski D."/>
            <person name="Kautmanova I."/>
            <person name="Kiss B."/>
            <person name="Kocsube S."/>
            <person name="Kotiranta H."/>
            <person name="LaButti K.M."/>
            <person name="Lechner B.E."/>
            <person name="Liimatainen K."/>
            <person name="Lipzen A."/>
            <person name="Lukacs Z."/>
            <person name="Mihaltcheva S."/>
            <person name="Morgado L.N."/>
            <person name="Niskanen T."/>
            <person name="Noordeloos M.E."/>
            <person name="Ohm R.A."/>
            <person name="Ortiz-Santana B."/>
            <person name="Ovrebo C."/>
            <person name="Racz N."/>
            <person name="Riley R."/>
            <person name="Savchenko A."/>
            <person name="Shiryaev A."/>
            <person name="Soop K."/>
            <person name="Spirin V."/>
            <person name="Szebenyi C."/>
            <person name="Tomsovsky M."/>
            <person name="Tulloss R.E."/>
            <person name="Uehling J."/>
            <person name="Grigoriev I.V."/>
            <person name="Vagvolgyi C."/>
            <person name="Papp T."/>
            <person name="Martin F.M."/>
            <person name="Miettinen O."/>
            <person name="Hibbett D.S."/>
            <person name="Nagy L.G."/>
        </authorList>
    </citation>
    <scope>NUCLEOTIDE SEQUENCE [LARGE SCALE GENOMIC DNA]</scope>
    <source>
        <strain evidence="2 3">CBS 121175</strain>
    </source>
</reference>
<feature type="compositionally biased region" description="Polar residues" evidence="1">
    <location>
        <begin position="11"/>
        <end position="20"/>
    </location>
</feature>
<feature type="compositionally biased region" description="Pro residues" evidence="1">
    <location>
        <begin position="1"/>
        <end position="10"/>
    </location>
</feature>
<dbReference type="OrthoDB" id="3160134at2759"/>
<keyword evidence="3" id="KW-1185">Reference proteome</keyword>
<gene>
    <name evidence="2" type="ORF">FA15DRAFT_661908</name>
</gene>